<evidence type="ECO:0000313" key="3">
    <source>
        <dbReference type="Proteomes" id="UP001151760"/>
    </source>
</evidence>
<protein>
    <submittedName>
        <fullName evidence="2">Reverse transcriptase zinc-binding domain-containing protein</fullName>
    </submittedName>
</protein>
<dbReference type="PANTHER" id="PTHR33223">
    <property type="entry name" value="CCHC-TYPE DOMAIN-CONTAINING PROTEIN"/>
    <property type="match status" value="1"/>
</dbReference>
<keyword evidence="3" id="KW-1185">Reference proteome</keyword>
<feature type="domain" description="Retrotransposon gag" evidence="1">
    <location>
        <begin position="235"/>
        <end position="294"/>
    </location>
</feature>
<evidence type="ECO:0000313" key="2">
    <source>
        <dbReference type="EMBL" id="GJT65642.1"/>
    </source>
</evidence>
<evidence type="ECO:0000259" key="1">
    <source>
        <dbReference type="Pfam" id="PF03732"/>
    </source>
</evidence>
<accession>A0ABQ5FQK9</accession>
<keyword evidence="2" id="KW-0548">Nucleotidyltransferase</keyword>
<dbReference type="Pfam" id="PF03732">
    <property type="entry name" value="Retrotrans_gag"/>
    <property type="match status" value="1"/>
</dbReference>
<dbReference type="EMBL" id="BQNB010017648">
    <property type="protein sequence ID" value="GJT65642.1"/>
    <property type="molecule type" value="Genomic_DNA"/>
</dbReference>
<dbReference type="PANTHER" id="PTHR33223:SF11">
    <property type="entry name" value="ELEMENT PROTEIN, PUTATIVE-RELATED"/>
    <property type="match status" value="1"/>
</dbReference>
<keyword evidence="2" id="KW-0808">Transferase</keyword>
<proteinExistence type="predicted"/>
<sequence>MGSNEEIVQLLQKTQTIFKQTQRDKEEKYLNDSIQLQDKIKDLENVVCKMGRSTDTLRLLTSEQKAFKDNLHKSGVGYNGPFVLSQAYAKIPKLYRTSELCDKNEQLHVFDYEETLEDAEKRLCSSKELSAEQTYFSSSFIPCVKDSVKILETKSMPNQLLEASLTEDIKNLVITSCMEIRNKDLHDEIERISKESNDVSFEVTQGLSNLELWELEIYCQKSEAKISEDAVMLRVFPFTLTGAAKRWVDRLAPGTINTWDLLKKAFIQRYCPPSMTAKQLEDIHNFKQEGDESLYQA</sequence>
<dbReference type="GO" id="GO:0003964">
    <property type="term" value="F:RNA-directed DNA polymerase activity"/>
    <property type="evidence" value="ECO:0007669"/>
    <property type="project" value="UniProtKB-KW"/>
</dbReference>
<name>A0ABQ5FQK9_9ASTR</name>
<reference evidence="2" key="1">
    <citation type="journal article" date="2022" name="Int. J. Mol. Sci.">
        <title>Draft Genome of Tanacetum Coccineum: Genomic Comparison of Closely Related Tanacetum-Family Plants.</title>
        <authorList>
            <person name="Yamashiro T."/>
            <person name="Shiraishi A."/>
            <person name="Nakayama K."/>
            <person name="Satake H."/>
        </authorList>
    </citation>
    <scope>NUCLEOTIDE SEQUENCE</scope>
</reference>
<organism evidence="2 3">
    <name type="scientific">Tanacetum coccineum</name>
    <dbReference type="NCBI Taxonomy" id="301880"/>
    <lineage>
        <taxon>Eukaryota</taxon>
        <taxon>Viridiplantae</taxon>
        <taxon>Streptophyta</taxon>
        <taxon>Embryophyta</taxon>
        <taxon>Tracheophyta</taxon>
        <taxon>Spermatophyta</taxon>
        <taxon>Magnoliopsida</taxon>
        <taxon>eudicotyledons</taxon>
        <taxon>Gunneridae</taxon>
        <taxon>Pentapetalae</taxon>
        <taxon>asterids</taxon>
        <taxon>campanulids</taxon>
        <taxon>Asterales</taxon>
        <taxon>Asteraceae</taxon>
        <taxon>Asteroideae</taxon>
        <taxon>Anthemideae</taxon>
        <taxon>Anthemidinae</taxon>
        <taxon>Tanacetum</taxon>
    </lineage>
</organism>
<reference evidence="2" key="2">
    <citation type="submission" date="2022-01" db="EMBL/GenBank/DDBJ databases">
        <authorList>
            <person name="Yamashiro T."/>
            <person name="Shiraishi A."/>
            <person name="Satake H."/>
            <person name="Nakayama K."/>
        </authorList>
    </citation>
    <scope>NUCLEOTIDE SEQUENCE</scope>
</reference>
<keyword evidence="2" id="KW-0695">RNA-directed DNA polymerase</keyword>
<dbReference type="InterPro" id="IPR005162">
    <property type="entry name" value="Retrotrans_gag_dom"/>
</dbReference>
<comment type="caution">
    <text evidence="2">The sequence shown here is derived from an EMBL/GenBank/DDBJ whole genome shotgun (WGS) entry which is preliminary data.</text>
</comment>
<gene>
    <name evidence="2" type="ORF">Tco_1017122</name>
</gene>
<dbReference type="Proteomes" id="UP001151760">
    <property type="component" value="Unassembled WGS sequence"/>
</dbReference>